<feature type="domain" description="Origin recognition complex subunit 3 N-terminal" evidence="7">
    <location>
        <begin position="16"/>
        <end position="328"/>
    </location>
</feature>
<proteinExistence type="inferred from homology"/>
<comment type="caution">
    <text evidence="9">The sequence shown here is derived from an EMBL/GenBank/DDBJ whole genome shotgun (WGS) entry which is preliminary data.</text>
</comment>
<evidence type="ECO:0000313" key="10">
    <source>
        <dbReference type="Proteomes" id="UP000785200"/>
    </source>
</evidence>
<dbReference type="CDD" id="cd20704">
    <property type="entry name" value="Orc3"/>
    <property type="match status" value="2"/>
</dbReference>
<dbReference type="AlphaFoldDB" id="A0A9P6VMH1"/>
<dbReference type="GO" id="GO:0003688">
    <property type="term" value="F:DNA replication origin binding"/>
    <property type="evidence" value="ECO:0007669"/>
    <property type="project" value="TreeGrafter"/>
</dbReference>
<name>A0A9P6VMH1_9HELO</name>
<dbReference type="OrthoDB" id="10265211at2759"/>
<accession>A0A9P6VMH1</accession>
<evidence type="ECO:0000313" key="9">
    <source>
        <dbReference type="EMBL" id="KAG0650717.1"/>
    </source>
</evidence>
<feature type="domain" description="Origin recognition complex subunit 3 winged helix C-terminal" evidence="8">
    <location>
        <begin position="589"/>
        <end position="692"/>
    </location>
</feature>
<feature type="region of interest" description="Disordered" evidence="6">
    <location>
        <begin position="20"/>
        <end position="49"/>
    </location>
</feature>
<dbReference type="PANTHER" id="PTHR12748:SF0">
    <property type="entry name" value="ORIGIN RECOGNITION COMPLEX SUBUNIT 3"/>
    <property type="match status" value="1"/>
</dbReference>
<protein>
    <submittedName>
        <fullName evidence="9">Origin recognition complex subunit Latheo</fullName>
    </submittedName>
</protein>
<evidence type="ECO:0000259" key="7">
    <source>
        <dbReference type="Pfam" id="PF07034"/>
    </source>
</evidence>
<sequence length="724" mass="80539">MSADEGNNSAAGFDISDHQPAYVFTPSKNSDDASIRPTKRRKIAKLSRPAHEQIDAPAFEFESLLNGLESSECALLGEANEGTLAEVTYFVQDTTQTGHIVPAGFIVTGPNIASQSLLFSQLSKKLKEEINGPVVTLRSGDASNLKAALKHLIREATNQRSADGDEEGGAVFERDGRKLLNYDLEILNEYVKAHGTKKVIVAFQDSEAFDSVFIAELITLFSSWIDRIPFVLLFGVATSVELFHERLSRAASRSLYGAQFDVEQTSLILERVFQKAIAGVKAPLRLGPVLVSSLMERQHDHAQSVQAFTAALKYAYMCHFYANPLSCFNDSRRNSASMKKMLQPEHYEAIRMLPSFQMLIESLAKNQDTTLAQELLEKDDVLLRKVEKSLDSKEQDMTRRLRCMHVLYVASGESAGRIDLYLKAFTGTLGDSEIVRGVLDSVKKVSPEDLLAFLERIKVAMETGNPDLDLEGWLEEVRDTELFQEMVDIEKQVSTLVNESAKNGKPVRSSYNIHSKGLRTTVIAQKVQLSYEKSSLSEEDVKYTAIVDRLSKALEKYFTFENTQGVFMNEVWLYDSISPHRDVFTPRPRFAIERALSAPQDYLDSCDADGEALSANKPATAILYQMYLESGTLVNISDIWTAFYSIIGGAAGDGYDERTALMLFYRGLADLKLLGMVKQSKKKMDHLAKSAWKGLTQKLRRVAGKDGWTSPDVIRTSGARGSAI</sequence>
<dbReference type="InterPro" id="IPR045667">
    <property type="entry name" value="ORC3_N"/>
</dbReference>
<keyword evidence="10" id="KW-1185">Reference proteome</keyword>
<dbReference type="GO" id="GO:0006270">
    <property type="term" value="P:DNA replication initiation"/>
    <property type="evidence" value="ECO:0007669"/>
    <property type="project" value="TreeGrafter"/>
</dbReference>
<dbReference type="Pfam" id="PF07034">
    <property type="entry name" value="ORC3_N"/>
    <property type="match status" value="1"/>
</dbReference>
<evidence type="ECO:0000256" key="4">
    <source>
        <dbReference type="ARBA" id="ARBA00023125"/>
    </source>
</evidence>
<dbReference type="InterPro" id="IPR020795">
    <property type="entry name" value="ORC3"/>
</dbReference>
<comment type="similarity">
    <text evidence="2">Belongs to the ORC3 family.</text>
</comment>
<dbReference type="GO" id="GO:0005656">
    <property type="term" value="C:nuclear pre-replicative complex"/>
    <property type="evidence" value="ECO:0007669"/>
    <property type="project" value="TreeGrafter"/>
</dbReference>
<dbReference type="GO" id="GO:0005664">
    <property type="term" value="C:nuclear origin of replication recognition complex"/>
    <property type="evidence" value="ECO:0007669"/>
    <property type="project" value="InterPro"/>
</dbReference>
<keyword evidence="4" id="KW-0238">DNA-binding</keyword>
<evidence type="ECO:0000256" key="2">
    <source>
        <dbReference type="ARBA" id="ARBA00010977"/>
    </source>
</evidence>
<dbReference type="Pfam" id="PF18137">
    <property type="entry name" value="WHD_ORC"/>
    <property type="match status" value="1"/>
</dbReference>
<comment type="subcellular location">
    <subcellularLocation>
        <location evidence="1">Nucleus</location>
    </subcellularLocation>
</comment>
<dbReference type="InterPro" id="IPR040855">
    <property type="entry name" value="ORC_WH_C"/>
</dbReference>
<dbReference type="Proteomes" id="UP000785200">
    <property type="component" value="Unassembled WGS sequence"/>
</dbReference>
<evidence type="ECO:0000256" key="3">
    <source>
        <dbReference type="ARBA" id="ARBA00022705"/>
    </source>
</evidence>
<dbReference type="PANTHER" id="PTHR12748">
    <property type="entry name" value="ORIGIN RECOGNITION COMPLEX SUBUNIT 3"/>
    <property type="match status" value="1"/>
</dbReference>
<evidence type="ECO:0000256" key="5">
    <source>
        <dbReference type="ARBA" id="ARBA00023242"/>
    </source>
</evidence>
<keyword evidence="3" id="KW-0235">DNA replication</keyword>
<evidence type="ECO:0000256" key="1">
    <source>
        <dbReference type="ARBA" id="ARBA00004123"/>
    </source>
</evidence>
<organism evidence="9 10">
    <name type="scientific">Hyphodiscus hymeniophilus</name>
    <dbReference type="NCBI Taxonomy" id="353542"/>
    <lineage>
        <taxon>Eukaryota</taxon>
        <taxon>Fungi</taxon>
        <taxon>Dikarya</taxon>
        <taxon>Ascomycota</taxon>
        <taxon>Pezizomycotina</taxon>
        <taxon>Leotiomycetes</taxon>
        <taxon>Helotiales</taxon>
        <taxon>Hyphodiscaceae</taxon>
        <taxon>Hyphodiscus</taxon>
    </lineage>
</organism>
<evidence type="ECO:0000259" key="8">
    <source>
        <dbReference type="Pfam" id="PF18137"/>
    </source>
</evidence>
<dbReference type="GO" id="GO:0031261">
    <property type="term" value="C:DNA replication preinitiation complex"/>
    <property type="evidence" value="ECO:0007669"/>
    <property type="project" value="TreeGrafter"/>
</dbReference>
<dbReference type="EMBL" id="VNKQ01000005">
    <property type="protein sequence ID" value="KAG0650717.1"/>
    <property type="molecule type" value="Genomic_DNA"/>
</dbReference>
<keyword evidence="5" id="KW-0539">Nucleus</keyword>
<gene>
    <name evidence="9" type="ORF">D0Z07_2713</name>
</gene>
<evidence type="ECO:0000256" key="6">
    <source>
        <dbReference type="SAM" id="MobiDB-lite"/>
    </source>
</evidence>
<reference evidence="9" key="1">
    <citation type="submission" date="2019-07" db="EMBL/GenBank/DDBJ databases">
        <title>Hyphodiscus hymeniophilus genome sequencing and assembly.</title>
        <authorList>
            <person name="Kramer G."/>
            <person name="Nodwell J."/>
        </authorList>
    </citation>
    <scope>NUCLEOTIDE SEQUENCE</scope>
    <source>
        <strain evidence="9">ATCC 34498</strain>
    </source>
</reference>